<dbReference type="InterPro" id="IPR051131">
    <property type="entry name" value="NEK_Ser/Thr_kinase_NIMA"/>
</dbReference>
<comment type="catalytic activity">
    <reaction evidence="7">
        <text>L-threonyl-[protein] + ATP = O-phospho-L-threonyl-[protein] + ADP + H(+)</text>
        <dbReference type="Rhea" id="RHEA:46608"/>
        <dbReference type="Rhea" id="RHEA-COMP:11060"/>
        <dbReference type="Rhea" id="RHEA-COMP:11605"/>
        <dbReference type="ChEBI" id="CHEBI:15378"/>
        <dbReference type="ChEBI" id="CHEBI:30013"/>
        <dbReference type="ChEBI" id="CHEBI:30616"/>
        <dbReference type="ChEBI" id="CHEBI:61977"/>
        <dbReference type="ChEBI" id="CHEBI:456216"/>
        <dbReference type="EC" id="2.7.11.1"/>
    </reaction>
</comment>
<keyword evidence="11" id="KW-1185">Reference proteome</keyword>
<proteinExistence type="predicted"/>
<evidence type="ECO:0000313" key="10">
    <source>
        <dbReference type="EMBL" id="GFH11760.1"/>
    </source>
</evidence>
<keyword evidence="4" id="KW-0547">Nucleotide-binding</keyword>
<evidence type="ECO:0000256" key="2">
    <source>
        <dbReference type="ARBA" id="ARBA00022527"/>
    </source>
</evidence>
<dbReference type="Proteomes" id="UP000485058">
    <property type="component" value="Unassembled WGS sequence"/>
</dbReference>
<evidence type="ECO:0000256" key="1">
    <source>
        <dbReference type="ARBA" id="ARBA00012513"/>
    </source>
</evidence>
<accession>A0A699YP59</accession>
<name>A0A699YP59_HAELA</name>
<comment type="caution">
    <text evidence="10">The sequence shown here is derived from an EMBL/GenBank/DDBJ whole genome shotgun (WGS) entry which is preliminary data.</text>
</comment>
<evidence type="ECO:0000256" key="7">
    <source>
        <dbReference type="ARBA" id="ARBA00047899"/>
    </source>
</evidence>
<reference evidence="10 11" key="1">
    <citation type="submission" date="2020-02" db="EMBL/GenBank/DDBJ databases">
        <title>Draft genome sequence of Haematococcus lacustris strain NIES-144.</title>
        <authorList>
            <person name="Morimoto D."/>
            <person name="Nakagawa S."/>
            <person name="Yoshida T."/>
            <person name="Sawayama S."/>
        </authorList>
    </citation>
    <scope>NUCLEOTIDE SEQUENCE [LARGE SCALE GENOMIC DNA]</scope>
    <source>
        <strain evidence="10 11">NIES-144</strain>
    </source>
</reference>
<dbReference type="Gene3D" id="1.10.510.10">
    <property type="entry name" value="Transferase(Phosphotransferase) domain 1"/>
    <property type="match status" value="1"/>
</dbReference>
<protein>
    <recommendedName>
        <fullName evidence="1">non-specific serine/threonine protein kinase</fullName>
        <ecNumber evidence="1">2.7.11.1</ecNumber>
    </recommendedName>
</protein>
<evidence type="ECO:0000256" key="4">
    <source>
        <dbReference type="ARBA" id="ARBA00022741"/>
    </source>
</evidence>
<feature type="domain" description="Protein kinase" evidence="9">
    <location>
        <begin position="1"/>
        <end position="87"/>
    </location>
</feature>
<dbReference type="SUPFAM" id="SSF56112">
    <property type="entry name" value="Protein kinase-like (PK-like)"/>
    <property type="match status" value="1"/>
</dbReference>
<evidence type="ECO:0000256" key="3">
    <source>
        <dbReference type="ARBA" id="ARBA00022679"/>
    </source>
</evidence>
<dbReference type="AlphaFoldDB" id="A0A699YP59"/>
<dbReference type="EC" id="2.7.11.1" evidence="1"/>
<dbReference type="PANTHER" id="PTHR44899:SF3">
    <property type="entry name" value="SERINE_THREONINE-PROTEIN KINASE NEK1"/>
    <property type="match status" value="1"/>
</dbReference>
<comment type="catalytic activity">
    <reaction evidence="8">
        <text>L-seryl-[protein] + ATP = O-phospho-L-seryl-[protein] + ADP + H(+)</text>
        <dbReference type="Rhea" id="RHEA:17989"/>
        <dbReference type="Rhea" id="RHEA-COMP:9863"/>
        <dbReference type="Rhea" id="RHEA-COMP:11604"/>
        <dbReference type="ChEBI" id="CHEBI:15378"/>
        <dbReference type="ChEBI" id="CHEBI:29999"/>
        <dbReference type="ChEBI" id="CHEBI:30616"/>
        <dbReference type="ChEBI" id="CHEBI:83421"/>
        <dbReference type="ChEBI" id="CHEBI:456216"/>
        <dbReference type="EC" id="2.7.11.1"/>
    </reaction>
</comment>
<evidence type="ECO:0000256" key="5">
    <source>
        <dbReference type="ARBA" id="ARBA00022777"/>
    </source>
</evidence>
<evidence type="ECO:0000256" key="8">
    <source>
        <dbReference type="ARBA" id="ARBA00048679"/>
    </source>
</evidence>
<keyword evidence="6" id="KW-0067">ATP-binding</keyword>
<dbReference type="InterPro" id="IPR000719">
    <property type="entry name" value="Prot_kinase_dom"/>
</dbReference>
<sequence length="87" mass="9781">MKDIKSQNIFCSAGGLLKLGDFGVSKVLSSTWQLAATAVGTPYYLSPEICQNRKYNQKIIKGQYTPIPATRSKELRDLIDRMLTVNW</sequence>
<dbReference type="PROSITE" id="PS50011">
    <property type="entry name" value="PROTEIN_KINASE_DOM"/>
    <property type="match status" value="1"/>
</dbReference>
<evidence type="ECO:0000259" key="9">
    <source>
        <dbReference type="PROSITE" id="PS50011"/>
    </source>
</evidence>
<dbReference type="InterPro" id="IPR011009">
    <property type="entry name" value="Kinase-like_dom_sf"/>
</dbReference>
<evidence type="ECO:0000256" key="6">
    <source>
        <dbReference type="ARBA" id="ARBA00022840"/>
    </source>
</evidence>
<dbReference type="PANTHER" id="PTHR44899">
    <property type="entry name" value="CAMK FAMILY PROTEIN KINASE"/>
    <property type="match status" value="1"/>
</dbReference>
<keyword evidence="3" id="KW-0808">Transferase</keyword>
<gene>
    <name evidence="10" type="ORF">HaLaN_07315</name>
</gene>
<dbReference type="GO" id="GO:0004674">
    <property type="term" value="F:protein serine/threonine kinase activity"/>
    <property type="evidence" value="ECO:0007669"/>
    <property type="project" value="UniProtKB-KW"/>
</dbReference>
<organism evidence="10 11">
    <name type="scientific">Haematococcus lacustris</name>
    <name type="common">Green alga</name>
    <name type="synonym">Haematococcus pluvialis</name>
    <dbReference type="NCBI Taxonomy" id="44745"/>
    <lineage>
        <taxon>Eukaryota</taxon>
        <taxon>Viridiplantae</taxon>
        <taxon>Chlorophyta</taxon>
        <taxon>core chlorophytes</taxon>
        <taxon>Chlorophyceae</taxon>
        <taxon>CS clade</taxon>
        <taxon>Chlamydomonadales</taxon>
        <taxon>Haematococcaceae</taxon>
        <taxon>Haematococcus</taxon>
    </lineage>
</organism>
<keyword evidence="5 10" id="KW-0418">Kinase</keyword>
<dbReference type="GO" id="GO:0005524">
    <property type="term" value="F:ATP binding"/>
    <property type="evidence" value="ECO:0007669"/>
    <property type="project" value="UniProtKB-KW"/>
</dbReference>
<dbReference type="Pfam" id="PF00069">
    <property type="entry name" value="Pkinase"/>
    <property type="match status" value="1"/>
</dbReference>
<keyword evidence="2" id="KW-0723">Serine/threonine-protein kinase</keyword>
<dbReference type="EMBL" id="BLLF01000433">
    <property type="protein sequence ID" value="GFH11760.1"/>
    <property type="molecule type" value="Genomic_DNA"/>
</dbReference>
<evidence type="ECO:0000313" key="11">
    <source>
        <dbReference type="Proteomes" id="UP000485058"/>
    </source>
</evidence>